<name>A0AAD1RQD7_PELCU</name>
<organism evidence="3 4">
    <name type="scientific">Pelobates cultripes</name>
    <name type="common">Western spadefoot toad</name>
    <dbReference type="NCBI Taxonomy" id="61616"/>
    <lineage>
        <taxon>Eukaryota</taxon>
        <taxon>Metazoa</taxon>
        <taxon>Chordata</taxon>
        <taxon>Craniata</taxon>
        <taxon>Vertebrata</taxon>
        <taxon>Euteleostomi</taxon>
        <taxon>Amphibia</taxon>
        <taxon>Batrachia</taxon>
        <taxon>Anura</taxon>
        <taxon>Pelobatoidea</taxon>
        <taxon>Pelobatidae</taxon>
        <taxon>Pelobates</taxon>
    </lineage>
</organism>
<evidence type="ECO:0000313" key="3">
    <source>
        <dbReference type="EMBL" id="CAH2276359.1"/>
    </source>
</evidence>
<dbReference type="EMBL" id="OW240914">
    <property type="protein sequence ID" value="CAH2276359.1"/>
    <property type="molecule type" value="Genomic_DNA"/>
</dbReference>
<keyword evidence="4" id="KW-1185">Reference proteome</keyword>
<keyword evidence="1" id="KW-0175">Coiled coil</keyword>
<protein>
    <submittedName>
        <fullName evidence="3">Uncharacterized protein</fullName>
    </submittedName>
</protein>
<sequence length="146" mass="16066">MQGSPRCYMGTLDNFVSMSAGLRGATQPDKMVPDSPGMASRGDSPSDLGTEDTLHGIRAELARIGRNMLTRADTSSLGREIREAIREDLVARVDAVEAEARLSSQQHRTTEMAATRQGNMLISLRRQVEDLENRSRRQKIQVKGAP</sequence>
<proteinExistence type="predicted"/>
<evidence type="ECO:0000313" key="4">
    <source>
        <dbReference type="Proteomes" id="UP001295444"/>
    </source>
</evidence>
<feature type="region of interest" description="Disordered" evidence="2">
    <location>
        <begin position="24"/>
        <end position="51"/>
    </location>
</feature>
<reference evidence="3" key="1">
    <citation type="submission" date="2022-03" db="EMBL/GenBank/DDBJ databases">
        <authorList>
            <person name="Alioto T."/>
            <person name="Alioto T."/>
            <person name="Gomez Garrido J."/>
        </authorList>
    </citation>
    <scope>NUCLEOTIDE SEQUENCE</scope>
</reference>
<accession>A0AAD1RQD7</accession>
<dbReference type="AlphaFoldDB" id="A0AAD1RQD7"/>
<dbReference type="Proteomes" id="UP001295444">
    <property type="component" value="Chromosome 03"/>
</dbReference>
<evidence type="ECO:0000256" key="1">
    <source>
        <dbReference type="SAM" id="Coils"/>
    </source>
</evidence>
<feature type="coiled-coil region" evidence="1">
    <location>
        <begin position="114"/>
        <end position="141"/>
    </location>
</feature>
<evidence type="ECO:0000256" key="2">
    <source>
        <dbReference type="SAM" id="MobiDB-lite"/>
    </source>
</evidence>
<gene>
    <name evidence="3" type="ORF">PECUL_23A046779</name>
</gene>